<protein>
    <submittedName>
        <fullName evidence="3">Uncharacterized protein</fullName>
    </submittedName>
</protein>
<keyword evidence="2" id="KW-1133">Transmembrane helix</keyword>
<evidence type="ECO:0000313" key="3">
    <source>
        <dbReference type="EMBL" id="USD23327.1"/>
    </source>
</evidence>
<dbReference type="EMBL" id="CP092418">
    <property type="protein sequence ID" value="USD23327.1"/>
    <property type="molecule type" value="Genomic_DNA"/>
</dbReference>
<keyword evidence="2" id="KW-0472">Membrane</keyword>
<dbReference type="Proteomes" id="UP001055658">
    <property type="component" value="Chromosome"/>
</dbReference>
<gene>
    <name evidence="3" type="ORF">MJO52_09380</name>
</gene>
<keyword evidence="1" id="KW-0175">Coiled coil</keyword>
<accession>A0ABY4VLL4</accession>
<dbReference type="RefSeq" id="WP_252085673.1">
    <property type="nucleotide sequence ID" value="NZ_CP092418.1"/>
</dbReference>
<name>A0ABY4VLL4_9GAMM</name>
<keyword evidence="4" id="KW-1185">Reference proteome</keyword>
<organism evidence="3 4">
    <name type="scientific">Microbulbifer variabilis</name>
    <dbReference type="NCBI Taxonomy" id="266805"/>
    <lineage>
        <taxon>Bacteria</taxon>
        <taxon>Pseudomonadati</taxon>
        <taxon>Pseudomonadota</taxon>
        <taxon>Gammaproteobacteria</taxon>
        <taxon>Cellvibrionales</taxon>
        <taxon>Microbulbiferaceae</taxon>
        <taxon>Microbulbifer</taxon>
    </lineage>
</organism>
<reference evidence="3" key="1">
    <citation type="submission" date="2022-02" db="EMBL/GenBank/DDBJ databases">
        <title>Coral-associated bacteria.</title>
        <authorList>
            <person name="Tang K."/>
            <person name="Wang X."/>
        </authorList>
    </citation>
    <scope>NUCLEOTIDE SEQUENCE</scope>
    <source>
        <strain evidence="3">SCSIO 43006</strain>
    </source>
</reference>
<evidence type="ECO:0000256" key="1">
    <source>
        <dbReference type="SAM" id="Coils"/>
    </source>
</evidence>
<evidence type="ECO:0000313" key="4">
    <source>
        <dbReference type="Proteomes" id="UP001055658"/>
    </source>
</evidence>
<keyword evidence="2" id="KW-0812">Transmembrane</keyword>
<sequence>MKKVEDYTIQELQEAIDGIDQEKYREKYSELQSELSKKRGEIQELNAQIVKLSGSTPLQGAMDESQNTFTFKRCFLACCCSIGLLWLLLGIVGFFGLGAITVNGEQAYGISALAAAMLGGGMSCLMMGFMIWVGEKVLRIFESA</sequence>
<proteinExistence type="predicted"/>
<feature type="transmembrane region" description="Helical" evidence="2">
    <location>
        <begin position="74"/>
        <end position="102"/>
    </location>
</feature>
<feature type="coiled-coil region" evidence="1">
    <location>
        <begin position="21"/>
        <end position="48"/>
    </location>
</feature>
<feature type="transmembrane region" description="Helical" evidence="2">
    <location>
        <begin position="108"/>
        <end position="133"/>
    </location>
</feature>
<evidence type="ECO:0000256" key="2">
    <source>
        <dbReference type="SAM" id="Phobius"/>
    </source>
</evidence>